<dbReference type="InterPro" id="IPR036182">
    <property type="entry name" value="PCuAC_sf"/>
</dbReference>
<reference evidence="2" key="1">
    <citation type="journal article" date="2016" name="Nat. Commun.">
        <title>Thousands of microbial genomes shed light on interconnected biogeochemical processes in an aquifer system.</title>
        <authorList>
            <person name="Anantharaman K."/>
            <person name="Brown C.T."/>
            <person name="Hug L.A."/>
            <person name="Sharon I."/>
            <person name="Castelle C.J."/>
            <person name="Probst A.J."/>
            <person name="Thomas B.C."/>
            <person name="Singh A."/>
            <person name="Wilkins M.J."/>
            <person name="Karaoz U."/>
            <person name="Brodie E.L."/>
            <person name="Williams K.H."/>
            <person name="Hubbard S.S."/>
            <person name="Banfield J.F."/>
        </authorList>
    </citation>
    <scope>NUCLEOTIDE SEQUENCE [LARGE SCALE GENOMIC DNA]</scope>
</reference>
<dbReference type="PANTHER" id="PTHR36302">
    <property type="entry name" value="BLR7088 PROTEIN"/>
    <property type="match status" value="1"/>
</dbReference>
<evidence type="ECO:0008006" key="3">
    <source>
        <dbReference type="Google" id="ProtNLM"/>
    </source>
</evidence>
<accession>A0A1F6H2B5</accession>
<evidence type="ECO:0000256" key="1">
    <source>
        <dbReference type="SAM" id="SignalP"/>
    </source>
</evidence>
<feature type="chain" id="PRO_5009524880" description="Copper chaperone PCu(A)C" evidence="1">
    <location>
        <begin position="22"/>
        <end position="173"/>
    </location>
</feature>
<keyword evidence="1" id="KW-0732">Signal</keyword>
<gene>
    <name evidence="2" type="ORF">A2557_02100</name>
</gene>
<proteinExistence type="predicted"/>
<evidence type="ECO:0000313" key="2">
    <source>
        <dbReference type="EMBL" id="OGH04505.1"/>
    </source>
</evidence>
<sequence>MKFKVSQLALIAVAAMGLTLAGCEKKAPKIQVVDFRANPAAVEAGNGAVYLTLDNQGKADDQLVGATSPVAEVVELHETTITDGVMSMNKVESFNVPAGGKVELTPGGKHLMLIGLKSALADGQSVDLNLTFKTSGQVSLSVPVKAAEMAAMDHAAAPASDASSEAAPEQLAH</sequence>
<dbReference type="EMBL" id="MFNF01000003">
    <property type="protein sequence ID" value="OGH04505.1"/>
    <property type="molecule type" value="Genomic_DNA"/>
</dbReference>
<dbReference type="AlphaFoldDB" id="A0A1F6H2B5"/>
<organism evidence="2">
    <name type="scientific">Candidatus Lambdaproteobacteria bacterium RIFOXYD2_FULL_56_26</name>
    <dbReference type="NCBI Taxonomy" id="1817773"/>
    <lineage>
        <taxon>Bacteria</taxon>
        <taxon>Pseudomonadati</taxon>
        <taxon>Pseudomonadota</taxon>
        <taxon>Candidatus Lambdaproteobacteria</taxon>
    </lineage>
</organism>
<dbReference type="PANTHER" id="PTHR36302:SF1">
    <property type="entry name" value="COPPER CHAPERONE PCU(A)C"/>
    <property type="match status" value="1"/>
</dbReference>
<comment type="caution">
    <text evidence="2">The sequence shown here is derived from an EMBL/GenBank/DDBJ whole genome shotgun (WGS) entry which is preliminary data.</text>
</comment>
<dbReference type="Pfam" id="PF04314">
    <property type="entry name" value="PCuAC"/>
    <property type="match status" value="1"/>
</dbReference>
<dbReference type="SUPFAM" id="SSF110087">
    <property type="entry name" value="DR1885-like metal-binding protein"/>
    <property type="match status" value="1"/>
</dbReference>
<dbReference type="PROSITE" id="PS51257">
    <property type="entry name" value="PROKAR_LIPOPROTEIN"/>
    <property type="match status" value="1"/>
</dbReference>
<protein>
    <recommendedName>
        <fullName evidence="3">Copper chaperone PCu(A)C</fullName>
    </recommendedName>
</protein>
<dbReference type="InterPro" id="IPR007410">
    <property type="entry name" value="LpqE-like"/>
</dbReference>
<dbReference type="Gene3D" id="2.60.40.1890">
    <property type="entry name" value="PCu(A)C copper chaperone"/>
    <property type="match status" value="1"/>
</dbReference>
<name>A0A1F6H2B5_9PROT</name>
<dbReference type="Proteomes" id="UP000177583">
    <property type="component" value="Unassembled WGS sequence"/>
</dbReference>
<dbReference type="InterPro" id="IPR058248">
    <property type="entry name" value="Lxx211020-like"/>
</dbReference>
<feature type="signal peptide" evidence="1">
    <location>
        <begin position="1"/>
        <end position="21"/>
    </location>
</feature>